<dbReference type="Gene3D" id="3.40.630.30">
    <property type="match status" value="1"/>
</dbReference>
<evidence type="ECO:0000313" key="2">
    <source>
        <dbReference type="Proteomes" id="UP000031670"/>
    </source>
</evidence>
<name>A0A0B8P6T5_9VIBR</name>
<dbReference type="AlphaFoldDB" id="A0A0B8P6T5"/>
<dbReference type="EMBL" id="BBSA01000004">
    <property type="protein sequence ID" value="GAM61956.1"/>
    <property type="molecule type" value="Genomic_DNA"/>
</dbReference>
<protein>
    <recommendedName>
        <fullName evidence="3">Acetyltransferase</fullName>
    </recommendedName>
</protein>
<dbReference type="Proteomes" id="UP000031670">
    <property type="component" value="Unassembled WGS sequence"/>
</dbReference>
<gene>
    <name evidence="1" type="ORF">JCM19232_6261</name>
</gene>
<proteinExistence type="predicted"/>
<evidence type="ECO:0008006" key="3">
    <source>
        <dbReference type="Google" id="ProtNLM"/>
    </source>
</evidence>
<comment type="caution">
    <text evidence="1">The sequence shown here is derived from an EMBL/GenBank/DDBJ whole genome shotgun (WGS) entry which is preliminary data.</text>
</comment>
<reference evidence="1 2" key="2">
    <citation type="submission" date="2015-01" db="EMBL/GenBank/DDBJ databases">
        <authorList>
            <consortium name="NBRP consortium"/>
            <person name="Sawabe T."/>
            <person name="Meirelles P."/>
            <person name="Feng G."/>
            <person name="Sayaka M."/>
            <person name="Hattori M."/>
            <person name="Ohkuma M."/>
        </authorList>
    </citation>
    <scope>NUCLEOTIDE SEQUENCE [LARGE SCALE GENOMIC DNA]</scope>
    <source>
        <strain evidence="1 2">JCM19232</strain>
    </source>
</reference>
<sequence length="68" mass="8146">MFVSDHLSDRKLFATVDEGHLASMRILEKLGFDRKEQREDEFWRFLSLHSVRLRLKVHDTHSLHDELA</sequence>
<reference evidence="1 2" key="1">
    <citation type="submission" date="2015-01" db="EMBL/GenBank/DDBJ databases">
        <title>Vibrio sp. C5 JCM 19232 whole genome shotgun sequence.</title>
        <authorList>
            <person name="Sawabe T."/>
            <person name="Meirelles P."/>
            <person name="Feng G."/>
            <person name="Sayaka M."/>
            <person name="Hattori M."/>
            <person name="Ohkuma M."/>
        </authorList>
    </citation>
    <scope>NUCLEOTIDE SEQUENCE [LARGE SCALE GENOMIC DNA]</scope>
    <source>
        <strain evidence="1 2">JCM19232</strain>
    </source>
</reference>
<organism evidence="1 2">
    <name type="scientific">Vibrio ishigakensis</name>
    <dbReference type="NCBI Taxonomy" id="1481914"/>
    <lineage>
        <taxon>Bacteria</taxon>
        <taxon>Pseudomonadati</taxon>
        <taxon>Pseudomonadota</taxon>
        <taxon>Gammaproteobacteria</taxon>
        <taxon>Vibrionales</taxon>
        <taxon>Vibrionaceae</taxon>
        <taxon>Vibrio</taxon>
    </lineage>
</organism>
<evidence type="ECO:0000313" key="1">
    <source>
        <dbReference type="EMBL" id="GAM61956.1"/>
    </source>
</evidence>
<accession>A0A0B8P6T5</accession>